<sequence length="781" mass="86260">MNTTEEKEKTLQEETAAPEETETNAPEEATTRKLPRWAKILIGVLAVVVVLVCAGVLYVNGKLDLLRYDDGSVSEVGTIDASEDQDLDVTGLVHNDGEMEMPEGSPFADEDVLNILLIGTDERTEAVNDADAFTHLNQLDGTEDTTEFSDDARADALVLVSLNIKDHTIRLVSIERATGVPILLDGYEGQYDWITHTFRYGGAKLTMDTVEDCFNVQVDHYVRVNFNSFVQIVDAVGGVDIEITELEAKALNWEVPSNSMLIVDKVEPGLNHFDGYTALQYARLRKIDSDWKRIERQRTVIEAVLDQVKDASVVELDNLLNTVLPLVQTNFTKSEITALLVQLPAFLGAEVEQLSMPLQGTYGVRTGMDNRLMYDPDWAVNIKALQDFLYNDKTAEEVIAATPETASAESARKETEEPEADSAWSQKESDPADEYIRRNLHTVDLAYPLSDADFGSSDYRLFMAGLGGSRDTDVQKTLVEYLAAQGVRVVTVPDGVAAGMLLDDYLQTGDTASLNRYLATLPAEQREESRTMWQELYASYPGMLHAAGLGTDKTSSTVAYAVNLLLEGNYNTPDEEIRDAVTAMGGSNTRNTVYWFRKAMEESPEAMEEYLGDNYATARRLYEGLQGELTDGEELLADDLQRVLEAYPEQQILAFVEGDQALQTDGSLAARMQQLLEENEEKVCSIGVTYGKWKNNATFEPDAESDAWDAEGLSSWLGEYVTPGKDLMLALDGEDCPFADGDSLLKDADADVTEVAQKLLILNPDNKIAAATAESAEEEVW</sequence>
<evidence type="ECO:0000256" key="3">
    <source>
        <dbReference type="SAM" id="Phobius"/>
    </source>
</evidence>
<name>A0A921LMH9_9FIRM</name>
<dbReference type="Proteomes" id="UP000782880">
    <property type="component" value="Unassembled WGS sequence"/>
</dbReference>
<feature type="transmembrane region" description="Helical" evidence="3">
    <location>
        <begin position="40"/>
        <end position="59"/>
    </location>
</feature>
<evidence type="ECO:0000313" key="6">
    <source>
        <dbReference type="Proteomes" id="UP000782880"/>
    </source>
</evidence>
<dbReference type="InterPro" id="IPR050922">
    <property type="entry name" value="LytR/CpsA/Psr_CW_biosynth"/>
</dbReference>
<dbReference type="AlphaFoldDB" id="A0A921LMH9"/>
<evidence type="ECO:0000256" key="2">
    <source>
        <dbReference type="SAM" id="MobiDB-lite"/>
    </source>
</evidence>
<dbReference type="NCBIfam" id="TIGR00350">
    <property type="entry name" value="lytR_cpsA_psr"/>
    <property type="match status" value="1"/>
</dbReference>
<dbReference type="Pfam" id="PF03816">
    <property type="entry name" value="LytR_cpsA_psr"/>
    <property type="match status" value="1"/>
</dbReference>
<keyword evidence="3" id="KW-0812">Transmembrane</keyword>
<reference evidence="5" key="2">
    <citation type="submission" date="2021-09" db="EMBL/GenBank/DDBJ databases">
        <authorList>
            <person name="Gilroy R."/>
        </authorList>
    </citation>
    <scope>NUCLEOTIDE SEQUENCE</scope>
    <source>
        <strain evidence="5">ChiBcec21-2208</strain>
    </source>
</reference>
<dbReference type="EMBL" id="DYVE01000069">
    <property type="protein sequence ID" value="HJG27536.1"/>
    <property type="molecule type" value="Genomic_DNA"/>
</dbReference>
<feature type="domain" description="Cell envelope-related transcriptional attenuator" evidence="4">
    <location>
        <begin position="153"/>
        <end position="309"/>
    </location>
</feature>
<feature type="region of interest" description="Disordered" evidence="2">
    <location>
        <begin position="402"/>
        <end position="431"/>
    </location>
</feature>
<dbReference type="InterPro" id="IPR004474">
    <property type="entry name" value="LytR_CpsA_psr"/>
</dbReference>
<dbReference type="PANTHER" id="PTHR33392">
    <property type="entry name" value="POLYISOPRENYL-TEICHOIC ACID--PEPTIDOGLYCAN TEICHOIC ACID TRANSFERASE TAGU"/>
    <property type="match status" value="1"/>
</dbReference>
<dbReference type="Gene3D" id="3.40.630.190">
    <property type="entry name" value="LCP protein"/>
    <property type="match status" value="1"/>
</dbReference>
<keyword evidence="3" id="KW-1133">Transmembrane helix</keyword>
<protein>
    <submittedName>
        <fullName evidence="5">LCP family protein</fullName>
    </submittedName>
</protein>
<gene>
    <name evidence="5" type="ORF">K8V20_02665</name>
</gene>
<evidence type="ECO:0000313" key="5">
    <source>
        <dbReference type="EMBL" id="HJG27536.1"/>
    </source>
</evidence>
<accession>A0A921LMH9</accession>
<evidence type="ECO:0000256" key="1">
    <source>
        <dbReference type="ARBA" id="ARBA00006068"/>
    </source>
</evidence>
<evidence type="ECO:0000259" key="4">
    <source>
        <dbReference type="Pfam" id="PF03816"/>
    </source>
</evidence>
<keyword evidence="3" id="KW-0472">Membrane</keyword>
<comment type="similarity">
    <text evidence="1">Belongs to the LytR/CpsA/Psr (LCP) family.</text>
</comment>
<dbReference type="PANTHER" id="PTHR33392:SF6">
    <property type="entry name" value="POLYISOPRENYL-TEICHOIC ACID--PEPTIDOGLYCAN TEICHOIC ACID TRANSFERASE TAGU"/>
    <property type="match status" value="1"/>
</dbReference>
<reference evidence="5" key="1">
    <citation type="journal article" date="2021" name="PeerJ">
        <title>Extensive microbial diversity within the chicken gut microbiome revealed by metagenomics and culture.</title>
        <authorList>
            <person name="Gilroy R."/>
            <person name="Ravi A."/>
            <person name="Getino M."/>
            <person name="Pursley I."/>
            <person name="Horton D.L."/>
            <person name="Alikhan N.F."/>
            <person name="Baker D."/>
            <person name="Gharbi K."/>
            <person name="Hall N."/>
            <person name="Watson M."/>
            <person name="Adriaenssens E.M."/>
            <person name="Foster-Nyarko E."/>
            <person name="Jarju S."/>
            <person name="Secka A."/>
            <person name="Antonio M."/>
            <person name="Oren A."/>
            <person name="Chaudhuri R.R."/>
            <person name="La Ragione R."/>
            <person name="Hildebrand F."/>
            <person name="Pallen M.J."/>
        </authorList>
    </citation>
    <scope>NUCLEOTIDE SEQUENCE</scope>
    <source>
        <strain evidence="5">ChiBcec21-2208</strain>
    </source>
</reference>
<feature type="region of interest" description="Disordered" evidence="2">
    <location>
        <begin position="1"/>
        <end position="30"/>
    </location>
</feature>
<organism evidence="5 6">
    <name type="scientific">Subdoligranulum variabile</name>
    <dbReference type="NCBI Taxonomy" id="214851"/>
    <lineage>
        <taxon>Bacteria</taxon>
        <taxon>Bacillati</taxon>
        <taxon>Bacillota</taxon>
        <taxon>Clostridia</taxon>
        <taxon>Eubacteriales</taxon>
        <taxon>Oscillospiraceae</taxon>
        <taxon>Subdoligranulum</taxon>
    </lineage>
</organism>
<proteinExistence type="inferred from homology"/>
<comment type="caution">
    <text evidence="5">The sequence shown here is derived from an EMBL/GenBank/DDBJ whole genome shotgun (WGS) entry which is preliminary data.</text>
</comment>
<feature type="compositionally biased region" description="Basic and acidic residues" evidence="2">
    <location>
        <begin position="1"/>
        <end position="12"/>
    </location>
</feature>